<evidence type="ECO:0000313" key="2">
    <source>
        <dbReference type="Proteomes" id="UP001054945"/>
    </source>
</evidence>
<dbReference type="Proteomes" id="UP001054945">
    <property type="component" value="Unassembled WGS sequence"/>
</dbReference>
<keyword evidence="2" id="KW-1185">Reference proteome</keyword>
<gene>
    <name evidence="1" type="ORF">CEXT_447811</name>
</gene>
<evidence type="ECO:0000313" key="1">
    <source>
        <dbReference type="EMBL" id="GIY66736.1"/>
    </source>
</evidence>
<name>A0AAV4V9W2_CAEEX</name>
<dbReference type="EMBL" id="BPLR01014150">
    <property type="protein sequence ID" value="GIY66736.1"/>
    <property type="molecule type" value="Genomic_DNA"/>
</dbReference>
<dbReference type="AlphaFoldDB" id="A0AAV4V9W2"/>
<accession>A0AAV4V9W2</accession>
<reference evidence="1 2" key="1">
    <citation type="submission" date="2021-06" db="EMBL/GenBank/DDBJ databases">
        <title>Caerostris extrusa draft genome.</title>
        <authorList>
            <person name="Kono N."/>
            <person name="Arakawa K."/>
        </authorList>
    </citation>
    <scope>NUCLEOTIDE SEQUENCE [LARGE SCALE GENOMIC DNA]</scope>
</reference>
<protein>
    <submittedName>
        <fullName evidence="1">Uncharacterized protein</fullName>
    </submittedName>
</protein>
<organism evidence="1 2">
    <name type="scientific">Caerostris extrusa</name>
    <name type="common">Bark spider</name>
    <name type="synonym">Caerostris bankana</name>
    <dbReference type="NCBI Taxonomy" id="172846"/>
    <lineage>
        <taxon>Eukaryota</taxon>
        <taxon>Metazoa</taxon>
        <taxon>Ecdysozoa</taxon>
        <taxon>Arthropoda</taxon>
        <taxon>Chelicerata</taxon>
        <taxon>Arachnida</taxon>
        <taxon>Araneae</taxon>
        <taxon>Araneomorphae</taxon>
        <taxon>Entelegynae</taxon>
        <taxon>Araneoidea</taxon>
        <taxon>Araneidae</taxon>
        <taxon>Caerostris</taxon>
    </lineage>
</organism>
<proteinExistence type="predicted"/>
<sequence>MHRQTGGVGWLKLSPPLSQSERGIAEIRSVFPLPPVFSSREELWDFCHSNPRISQTERIGDPLDFPSLNKKYTWLTESNICSRKSLVRGIADWGAGVSFTWTSFAKPFYGESETTGNETQSYSFAAKRGIFMLVLCPISKQIYGREA</sequence>
<comment type="caution">
    <text evidence="1">The sequence shown here is derived from an EMBL/GenBank/DDBJ whole genome shotgun (WGS) entry which is preliminary data.</text>
</comment>